<dbReference type="PANTHER" id="PTHR24345">
    <property type="entry name" value="SERINE/THREONINE-PROTEIN KINASE PLK"/>
    <property type="match status" value="1"/>
</dbReference>
<evidence type="ECO:0000256" key="2">
    <source>
        <dbReference type="SAM" id="MobiDB-lite"/>
    </source>
</evidence>
<feature type="region of interest" description="Disordered" evidence="2">
    <location>
        <begin position="661"/>
        <end position="684"/>
    </location>
</feature>
<dbReference type="Pfam" id="PF00069">
    <property type="entry name" value="Pkinase"/>
    <property type="match status" value="1"/>
</dbReference>
<dbReference type="CDD" id="cd00180">
    <property type="entry name" value="PKc"/>
    <property type="match status" value="1"/>
</dbReference>
<dbReference type="InterPro" id="IPR036770">
    <property type="entry name" value="Ankyrin_rpt-contain_sf"/>
</dbReference>
<feature type="compositionally biased region" description="Acidic residues" evidence="2">
    <location>
        <begin position="555"/>
        <end position="573"/>
    </location>
</feature>
<dbReference type="Pfam" id="PF00023">
    <property type="entry name" value="Ank"/>
    <property type="match status" value="1"/>
</dbReference>
<dbReference type="InterPro" id="IPR011009">
    <property type="entry name" value="Kinase-like_dom_sf"/>
</dbReference>
<evidence type="ECO:0000259" key="3">
    <source>
        <dbReference type="PROSITE" id="PS50011"/>
    </source>
</evidence>
<feature type="region of interest" description="Disordered" evidence="2">
    <location>
        <begin position="735"/>
        <end position="804"/>
    </location>
</feature>
<feature type="region of interest" description="Disordered" evidence="2">
    <location>
        <begin position="555"/>
        <end position="592"/>
    </location>
</feature>
<accession>A0A6G1LBI6</accession>
<dbReference type="Gene3D" id="1.10.510.10">
    <property type="entry name" value="Transferase(Phosphotransferase) domain 1"/>
    <property type="match status" value="1"/>
</dbReference>
<feature type="region of interest" description="Disordered" evidence="2">
    <location>
        <begin position="309"/>
        <end position="338"/>
    </location>
</feature>
<feature type="compositionally biased region" description="Basic and acidic residues" evidence="2">
    <location>
        <begin position="752"/>
        <end position="768"/>
    </location>
</feature>
<proteinExistence type="predicted"/>
<dbReference type="AlphaFoldDB" id="A0A6G1LBI6"/>
<dbReference type="SUPFAM" id="SSF56112">
    <property type="entry name" value="Protein kinase-like (PK-like)"/>
    <property type="match status" value="1"/>
</dbReference>
<dbReference type="SUPFAM" id="SSF48403">
    <property type="entry name" value="Ankyrin repeat"/>
    <property type="match status" value="1"/>
</dbReference>
<dbReference type="PROSITE" id="PS50011">
    <property type="entry name" value="PROTEIN_KINASE_DOM"/>
    <property type="match status" value="1"/>
</dbReference>
<evidence type="ECO:0000313" key="4">
    <source>
        <dbReference type="EMBL" id="KAF2770247.1"/>
    </source>
</evidence>
<feature type="repeat" description="ANK" evidence="1">
    <location>
        <begin position="1002"/>
        <end position="1034"/>
    </location>
</feature>
<dbReference type="InterPro" id="IPR002110">
    <property type="entry name" value="Ankyrin_rpt"/>
</dbReference>
<name>A0A6G1LBI6_9PEZI</name>
<dbReference type="EMBL" id="ML995827">
    <property type="protein sequence ID" value="KAF2770247.1"/>
    <property type="molecule type" value="Genomic_DNA"/>
</dbReference>
<sequence>MLEQIFRAFSSWEPDRTHGAPARVGDLERSLRIQCEALSRPQTEGKEAPPSQFVLIAAILQTMDSMYARSGPRAWHIRPRTYAIMCRLGLLEHLDCFIDLGFTDYSLPFDWQTLGNVFGDDQKKQRFLSEQGLVLTKAKRLESKQEHLHFDGDADQHFQRLRVLGKGGYGEVDEVMSKLSWRRFARKSYRRGGDNVYNRRAQQYFAEEINVLKRLSHRHLIEIVGSYTDKRHIAYLMEPVADMNLDAFLKRYTSTDAPSLRQFFGCLASAVDYLHTERIRHRDLNPRNILVASHTVRISDFGSAFDSAGTHTSRTRDLQAPRTAGYQSPEMMKHQERRSKSDMFSLGVVFLEMLSALKGRSPSAMRLYLRQHHRHDTEPCNNMQSVHEWMGMLRTAQDSEDGDNAPLEWIRNLLEEKPANRASSESLVIDIQHSPFVKDFCCAECQAAFDDVEVGDQADTGHEDENDEVDRWRYYQQIETTMTRITQQSAVPAVPSATKQRSASIQAWLAAAEEEANIVDQGHGDFQPILPGAFVDEPMELTSSLLQVASPFVEPEEMPVDSGDGQDSDDDLPFEVRHDDSDSADTNSSPDVFDVVQDMSTDEEDLAPLPEPIVRTPVTKESFHYLDCLPEVEEEVMFDTPTVVVTEDHNDTDIALQISGLDIESDPPPPYQDQQQSSQGGSQELENDINCVVSHDTVENEGPHIISHHIAEKSGSLAESIQPKDLAAEAHIDLDTSAKANKSHTKGSDGGVRVERRKAPSARTEPKTKMPSRKKPLELTAGNLGKIPSARHTKPKPETPPDAQTAAKFDAMDYIEKAWAKMEATETIATSVISERDKKIVRGAGTPYMDKTYKYLEYFCQQGKAAAVRELLKSGCNPGTRSSPRPEPLVRAIQGRSLRHNKCVRALTRKGCDVNVKYRGTNPLQMVLEGPWFVGYTKLLGVLLVNGADANIPDGKGSYPLLTLLSGNANEVLDDKVLDAFSLFLHPKVPVSVDVNIQQRETLNTALHLAVRRTSPPIVAILISHGANVNALNSSGISPLLMAANQWRATLTTEQRLVLEFLLEAPEIDVDAVGGSLRRSALHQAVSARCAAAVEMLVGRGARREIRDTNGETVFETLKGLRQGMESGAFDALRVALEGLAKDASDQQ</sequence>
<gene>
    <name evidence="4" type="ORF">EJ03DRAFT_77587</name>
</gene>
<reference evidence="4" key="1">
    <citation type="journal article" date="2020" name="Stud. Mycol.">
        <title>101 Dothideomycetes genomes: a test case for predicting lifestyles and emergence of pathogens.</title>
        <authorList>
            <person name="Haridas S."/>
            <person name="Albert R."/>
            <person name="Binder M."/>
            <person name="Bloem J."/>
            <person name="Labutti K."/>
            <person name="Salamov A."/>
            <person name="Andreopoulos B."/>
            <person name="Baker S."/>
            <person name="Barry K."/>
            <person name="Bills G."/>
            <person name="Bluhm B."/>
            <person name="Cannon C."/>
            <person name="Castanera R."/>
            <person name="Culley D."/>
            <person name="Daum C."/>
            <person name="Ezra D."/>
            <person name="Gonzalez J."/>
            <person name="Henrissat B."/>
            <person name="Kuo A."/>
            <person name="Liang C."/>
            <person name="Lipzen A."/>
            <person name="Lutzoni F."/>
            <person name="Magnuson J."/>
            <person name="Mondo S."/>
            <person name="Nolan M."/>
            <person name="Ohm R."/>
            <person name="Pangilinan J."/>
            <person name="Park H.-J."/>
            <person name="Ramirez L."/>
            <person name="Alfaro M."/>
            <person name="Sun H."/>
            <person name="Tritt A."/>
            <person name="Yoshinaga Y."/>
            <person name="Zwiers L.-H."/>
            <person name="Turgeon B."/>
            <person name="Goodwin S."/>
            <person name="Spatafora J."/>
            <person name="Crous P."/>
            <person name="Grigoriev I."/>
        </authorList>
    </citation>
    <scope>NUCLEOTIDE SEQUENCE</scope>
    <source>
        <strain evidence="4">CBS 116005</strain>
    </source>
</reference>
<organism evidence="4 5">
    <name type="scientific">Teratosphaeria nubilosa</name>
    <dbReference type="NCBI Taxonomy" id="161662"/>
    <lineage>
        <taxon>Eukaryota</taxon>
        <taxon>Fungi</taxon>
        <taxon>Dikarya</taxon>
        <taxon>Ascomycota</taxon>
        <taxon>Pezizomycotina</taxon>
        <taxon>Dothideomycetes</taxon>
        <taxon>Dothideomycetidae</taxon>
        <taxon>Mycosphaerellales</taxon>
        <taxon>Teratosphaeriaceae</taxon>
        <taxon>Teratosphaeria</taxon>
    </lineage>
</organism>
<dbReference type="InterPro" id="IPR000719">
    <property type="entry name" value="Prot_kinase_dom"/>
</dbReference>
<keyword evidence="5" id="KW-1185">Reference proteome</keyword>
<dbReference type="OrthoDB" id="4062651at2759"/>
<keyword evidence="1" id="KW-0040">ANK repeat</keyword>
<dbReference type="GO" id="GO:0004672">
    <property type="term" value="F:protein kinase activity"/>
    <property type="evidence" value="ECO:0007669"/>
    <property type="project" value="InterPro"/>
</dbReference>
<evidence type="ECO:0000313" key="5">
    <source>
        <dbReference type="Proteomes" id="UP000799436"/>
    </source>
</evidence>
<protein>
    <recommendedName>
        <fullName evidence="3">Protein kinase domain-containing protein</fullName>
    </recommendedName>
</protein>
<dbReference type="PROSITE" id="PS50088">
    <property type="entry name" value="ANK_REPEAT"/>
    <property type="match status" value="1"/>
</dbReference>
<feature type="domain" description="Protein kinase" evidence="3">
    <location>
        <begin position="158"/>
        <end position="437"/>
    </location>
</feature>
<feature type="compositionally biased region" description="Low complexity" evidence="2">
    <location>
        <begin position="672"/>
        <end position="683"/>
    </location>
</feature>
<dbReference type="Gene3D" id="1.25.40.20">
    <property type="entry name" value="Ankyrin repeat-containing domain"/>
    <property type="match status" value="1"/>
</dbReference>
<dbReference type="PROSITE" id="PS50297">
    <property type="entry name" value="ANK_REP_REGION"/>
    <property type="match status" value="1"/>
</dbReference>
<dbReference type="Proteomes" id="UP000799436">
    <property type="component" value="Unassembled WGS sequence"/>
</dbReference>
<dbReference type="GO" id="GO:0005634">
    <property type="term" value="C:nucleus"/>
    <property type="evidence" value="ECO:0007669"/>
    <property type="project" value="TreeGrafter"/>
</dbReference>
<dbReference type="SMART" id="SM00248">
    <property type="entry name" value="ANK"/>
    <property type="match status" value="5"/>
</dbReference>
<evidence type="ECO:0000256" key="1">
    <source>
        <dbReference type="PROSITE-ProRule" id="PRU00023"/>
    </source>
</evidence>
<dbReference type="GO" id="GO:0005524">
    <property type="term" value="F:ATP binding"/>
    <property type="evidence" value="ECO:0007669"/>
    <property type="project" value="InterPro"/>
</dbReference>